<name>A0A2A2M2T7_9BILA</name>
<reference evidence="1 2" key="1">
    <citation type="journal article" date="2017" name="Curr. Biol.">
        <title>Genome architecture and evolution of a unichromosomal asexual nematode.</title>
        <authorList>
            <person name="Fradin H."/>
            <person name="Zegar C."/>
            <person name="Gutwein M."/>
            <person name="Lucas J."/>
            <person name="Kovtun M."/>
            <person name="Corcoran D."/>
            <person name="Baugh L.R."/>
            <person name="Kiontke K."/>
            <person name="Gunsalus K."/>
            <person name="Fitch D.H."/>
            <person name="Piano F."/>
        </authorList>
    </citation>
    <scope>NUCLEOTIDE SEQUENCE [LARGE SCALE GENOMIC DNA]</scope>
    <source>
        <strain evidence="1">PF1309</strain>
    </source>
</reference>
<dbReference type="AlphaFoldDB" id="A0A2A2M2T7"/>
<protein>
    <submittedName>
        <fullName evidence="1">Uncharacterized protein</fullName>
    </submittedName>
</protein>
<proteinExistence type="predicted"/>
<evidence type="ECO:0000313" key="1">
    <source>
        <dbReference type="EMBL" id="PAV92831.1"/>
    </source>
</evidence>
<dbReference type="Proteomes" id="UP000218231">
    <property type="component" value="Unassembled WGS sequence"/>
</dbReference>
<keyword evidence="2" id="KW-1185">Reference proteome</keyword>
<dbReference type="EMBL" id="LIAE01005975">
    <property type="protein sequence ID" value="PAV92831.1"/>
    <property type="molecule type" value="Genomic_DNA"/>
</dbReference>
<organism evidence="1 2">
    <name type="scientific">Diploscapter pachys</name>
    <dbReference type="NCBI Taxonomy" id="2018661"/>
    <lineage>
        <taxon>Eukaryota</taxon>
        <taxon>Metazoa</taxon>
        <taxon>Ecdysozoa</taxon>
        <taxon>Nematoda</taxon>
        <taxon>Chromadorea</taxon>
        <taxon>Rhabditida</taxon>
        <taxon>Rhabditina</taxon>
        <taxon>Rhabditomorpha</taxon>
        <taxon>Rhabditoidea</taxon>
        <taxon>Rhabditidae</taxon>
        <taxon>Diploscapter</taxon>
    </lineage>
</organism>
<gene>
    <name evidence="1" type="ORF">WR25_24903</name>
</gene>
<sequence length="90" mass="9522">MRLPSALANGRSRARAPVATMMCLAASSTVLSPCLTLSLPLPVSVPKPSTTVTLFFFIRPLTPALSCPATLRLRSTILPRSKPTLSAFSP</sequence>
<comment type="caution">
    <text evidence="1">The sequence shown here is derived from an EMBL/GenBank/DDBJ whole genome shotgun (WGS) entry which is preliminary data.</text>
</comment>
<accession>A0A2A2M2T7</accession>
<evidence type="ECO:0000313" key="2">
    <source>
        <dbReference type="Proteomes" id="UP000218231"/>
    </source>
</evidence>